<feature type="region of interest" description="Disordered" evidence="1">
    <location>
        <begin position="77"/>
        <end position="101"/>
    </location>
</feature>
<evidence type="ECO:0008006" key="4">
    <source>
        <dbReference type="Google" id="ProtNLM"/>
    </source>
</evidence>
<accession>A0A0K2VTL3</accession>
<dbReference type="AlphaFoldDB" id="A0A0K2VTL3"/>
<proteinExistence type="predicted"/>
<reference evidence="3" key="1">
    <citation type="submission" date="2014-08" db="EMBL/GenBank/DDBJ databases">
        <authorList>
            <person name="Edwards T."/>
        </authorList>
    </citation>
    <scope>NUCLEOTIDE SEQUENCE [LARGE SCALE GENOMIC DNA]</scope>
</reference>
<dbReference type="Proteomes" id="UP000182888">
    <property type="component" value="Unassembled WGS sequence"/>
</dbReference>
<gene>
    <name evidence="2" type="ORF">MPL1032_180097</name>
</gene>
<sequence length="124" mass="13572">MPKTGRSLIGMLAGFKSERWPVFDRNSGRLRVGIRKLLKIGAQVRVSVRRIKVAMASACPYADEFALAHAEYALRPDDAAGPEPLRQQQHRIHHTSLRSPHSATPTALVFVVGAQCQGTNSAQS</sequence>
<evidence type="ECO:0000313" key="3">
    <source>
        <dbReference type="Proteomes" id="UP000182888"/>
    </source>
</evidence>
<evidence type="ECO:0000256" key="1">
    <source>
        <dbReference type="SAM" id="MobiDB-lite"/>
    </source>
</evidence>
<organism evidence="2 3">
    <name type="scientific">Mesorhizobium plurifarium</name>
    <dbReference type="NCBI Taxonomy" id="69974"/>
    <lineage>
        <taxon>Bacteria</taxon>
        <taxon>Pseudomonadati</taxon>
        <taxon>Pseudomonadota</taxon>
        <taxon>Alphaproteobacteria</taxon>
        <taxon>Hyphomicrobiales</taxon>
        <taxon>Phyllobacteriaceae</taxon>
        <taxon>Mesorhizobium</taxon>
    </lineage>
</organism>
<protein>
    <recommendedName>
        <fullName evidence="4">Transposase DDE domain-containing protein</fullName>
    </recommendedName>
</protein>
<name>A0A0K2VTL3_MESPL</name>
<dbReference type="EMBL" id="CCND01000010">
    <property type="protein sequence ID" value="CDX53663.1"/>
    <property type="molecule type" value="Genomic_DNA"/>
</dbReference>
<evidence type="ECO:0000313" key="2">
    <source>
        <dbReference type="EMBL" id="CDX53663.1"/>
    </source>
</evidence>